<sequence>MGMDLERSGMGLLLLLVCGWVALSEGASALFMMKLDPKTIEHSKLKVKDIRPPNVTVAYMPNMGTSLSVIVQITISGKSFIGGTMEITVVSNMTTQSQMKLDAAKNIKLEVKECDVQLISCKTNLPSSMLPKIVNKFLDSTLKKVMPNMMCPAAAKVANAMEEEINIISRKHSIGGRGEIQYVISKIPEITSESITVPLDVVLHKKNGEKIEIPRRTEIPSDLPVKKGGITEIIMSANVLDAFMELFKDDFRCDVSNAKIAGKLPRSKKVKAQLRLKEPATHSLGSKKSSMKVHSTVDFIKDPEGGKLLSLDMVQQWDVGFDLKNEKLKIEIGPVRYGTGDAFHRVEALKKYMQNIVSTACVPTVNKALAENQMVLPSMFGATYGESKTWFEKFPNTLMLDVQSNSIDYSTLVGKMEELVRRQP</sequence>
<dbReference type="Proteomes" id="UP000826234">
    <property type="component" value="Unassembled WGS sequence"/>
</dbReference>
<dbReference type="Pfam" id="PF01273">
    <property type="entry name" value="LBP_BPI_CETP"/>
    <property type="match status" value="1"/>
</dbReference>
<dbReference type="PANTHER" id="PTHR46019:SF2">
    <property type="entry name" value="BPI FOLD-CONTAINING FAMILY B MEMBER 6"/>
    <property type="match status" value="1"/>
</dbReference>
<feature type="chain" id="PRO_5045080864" description="Lipid-binding serum glycoprotein N-terminal domain-containing protein" evidence="1">
    <location>
        <begin position="30"/>
        <end position="424"/>
    </location>
</feature>
<proteinExistence type="predicted"/>
<name>A0ABQ7SPQ5_PHRPL</name>
<evidence type="ECO:0000256" key="1">
    <source>
        <dbReference type="SAM" id="SignalP"/>
    </source>
</evidence>
<reference evidence="3 4" key="1">
    <citation type="journal article" date="2022" name="Gigascience">
        <title>A chromosome-level genome assembly and annotation of the desert horned lizard, Phrynosoma platyrhinos, provides insight into chromosomal rearrangements among reptiles.</title>
        <authorList>
            <person name="Koochekian N."/>
            <person name="Ascanio A."/>
            <person name="Farleigh K."/>
            <person name="Card D.C."/>
            <person name="Schield D.R."/>
            <person name="Castoe T.A."/>
            <person name="Jezkova T."/>
        </authorList>
    </citation>
    <scope>NUCLEOTIDE SEQUENCE [LARGE SCALE GENOMIC DNA]</scope>
    <source>
        <strain evidence="3">NK-2021</strain>
    </source>
</reference>
<evidence type="ECO:0000259" key="2">
    <source>
        <dbReference type="Pfam" id="PF01273"/>
    </source>
</evidence>
<organism evidence="3 4">
    <name type="scientific">Phrynosoma platyrhinos</name>
    <name type="common">Desert horned lizard</name>
    <dbReference type="NCBI Taxonomy" id="52577"/>
    <lineage>
        <taxon>Eukaryota</taxon>
        <taxon>Metazoa</taxon>
        <taxon>Chordata</taxon>
        <taxon>Craniata</taxon>
        <taxon>Vertebrata</taxon>
        <taxon>Euteleostomi</taxon>
        <taxon>Lepidosauria</taxon>
        <taxon>Squamata</taxon>
        <taxon>Bifurcata</taxon>
        <taxon>Unidentata</taxon>
        <taxon>Episquamata</taxon>
        <taxon>Toxicofera</taxon>
        <taxon>Iguania</taxon>
        <taxon>Phrynosomatidae</taxon>
        <taxon>Phrynosomatinae</taxon>
        <taxon>Phrynosoma</taxon>
    </lineage>
</organism>
<protein>
    <recommendedName>
        <fullName evidence="2">Lipid-binding serum glycoprotein N-terminal domain-containing protein</fullName>
    </recommendedName>
</protein>
<dbReference type="InterPro" id="IPR017943">
    <property type="entry name" value="Bactericidal_perm-incr_a/b_dom"/>
</dbReference>
<evidence type="ECO:0000313" key="3">
    <source>
        <dbReference type="EMBL" id="KAH0619350.1"/>
    </source>
</evidence>
<keyword evidence="4" id="KW-1185">Reference proteome</keyword>
<evidence type="ECO:0000313" key="4">
    <source>
        <dbReference type="Proteomes" id="UP000826234"/>
    </source>
</evidence>
<feature type="signal peptide" evidence="1">
    <location>
        <begin position="1"/>
        <end position="29"/>
    </location>
</feature>
<gene>
    <name evidence="3" type="ORF">JD844_019395</name>
</gene>
<accession>A0ABQ7SPQ5</accession>
<dbReference type="SUPFAM" id="SSF55394">
    <property type="entry name" value="Bactericidal permeability-increasing protein, BPI"/>
    <property type="match status" value="2"/>
</dbReference>
<dbReference type="Gene3D" id="3.15.10.10">
    <property type="entry name" value="Bactericidal permeability-increasing protein, domain 1"/>
    <property type="match status" value="1"/>
</dbReference>
<dbReference type="Gene3D" id="3.15.20.10">
    <property type="entry name" value="Bactericidal permeability-increasing protein, domain 2"/>
    <property type="match status" value="1"/>
</dbReference>
<comment type="caution">
    <text evidence="3">The sequence shown here is derived from an EMBL/GenBank/DDBJ whole genome shotgun (WGS) entry which is preliminary data.</text>
</comment>
<dbReference type="PANTHER" id="PTHR46019">
    <property type="entry name" value="BPI FOLD-CONTAINING FAMILY B MEMBER 4-RELATED"/>
    <property type="match status" value="1"/>
</dbReference>
<dbReference type="InterPro" id="IPR017942">
    <property type="entry name" value="Lipid-bd_serum_glycop_N"/>
</dbReference>
<dbReference type="EMBL" id="JAIPUX010005289">
    <property type="protein sequence ID" value="KAH0619350.1"/>
    <property type="molecule type" value="Genomic_DNA"/>
</dbReference>
<feature type="domain" description="Lipid-binding serum glycoprotein N-terminal" evidence="2">
    <location>
        <begin position="42"/>
        <end position="154"/>
    </location>
</feature>
<keyword evidence="1" id="KW-0732">Signal</keyword>
<dbReference type="InterPro" id="IPR051660">
    <property type="entry name" value="BPI_fold-BPI/LBP"/>
</dbReference>